<keyword evidence="2" id="KW-1185">Reference proteome</keyword>
<dbReference type="Proteomes" id="UP000653343">
    <property type="component" value="Unassembled WGS sequence"/>
</dbReference>
<proteinExistence type="predicted"/>
<organism evidence="1 2">
    <name type="scientific">Undibacterium squillarum</name>
    <dbReference type="NCBI Taxonomy" id="1131567"/>
    <lineage>
        <taxon>Bacteria</taxon>
        <taxon>Pseudomonadati</taxon>
        <taxon>Pseudomonadota</taxon>
        <taxon>Betaproteobacteria</taxon>
        <taxon>Burkholderiales</taxon>
        <taxon>Oxalobacteraceae</taxon>
        <taxon>Undibacterium</taxon>
    </lineage>
</organism>
<name>A0ABQ2Y3G3_9BURK</name>
<evidence type="ECO:0000313" key="1">
    <source>
        <dbReference type="EMBL" id="GGX53900.1"/>
    </source>
</evidence>
<comment type="caution">
    <text evidence="1">The sequence shown here is derived from an EMBL/GenBank/DDBJ whole genome shotgun (WGS) entry which is preliminary data.</text>
</comment>
<sequence length="67" mass="7497">MRAETKRLFNGLTACDVASQAVFLCHNSEKMYEVTFFAILPDAAIPVWCAANTLQTSKFLQKELDTP</sequence>
<protein>
    <submittedName>
        <fullName evidence="1">Uncharacterized protein</fullName>
    </submittedName>
</protein>
<reference evidence="2" key="1">
    <citation type="journal article" date="2019" name="Int. J. Syst. Evol. Microbiol.">
        <title>The Global Catalogue of Microorganisms (GCM) 10K type strain sequencing project: providing services to taxonomists for standard genome sequencing and annotation.</title>
        <authorList>
            <consortium name="The Broad Institute Genomics Platform"/>
            <consortium name="The Broad Institute Genome Sequencing Center for Infectious Disease"/>
            <person name="Wu L."/>
            <person name="Ma J."/>
        </authorList>
    </citation>
    <scope>NUCLEOTIDE SEQUENCE [LARGE SCALE GENOMIC DNA]</scope>
    <source>
        <strain evidence="2">KCTC 23917</strain>
    </source>
</reference>
<gene>
    <name evidence="1" type="ORF">GCM10010946_35710</name>
</gene>
<dbReference type="EMBL" id="BMYU01000013">
    <property type="protein sequence ID" value="GGX53900.1"/>
    <property type="molecule type" value="Genomic_DNA"/>
</dbReference>
<evidence type="ECO:0000313" key="2">
    <source>
        <dbReference type="Proteomes" id="UP000653343"/>
    </source>
</evidence>
<accession>A0ABQ2Y3G3</accession>